<evidence type="ECO:0000256" key="3">
    <source>
        <dbReference type="ARBA" id="ARBA00022692"/>
    </source>
</evidence>
<dbReference type="EMBL" id="SACS01000012">
    <property type="protein sequence ID" value="RVU37012.1"/>
    <property type="molecule type" value="Genomic_DNA"/>
</dbReference>
<comment type="subcellular location">
    <subcellularLocation>
        <location evidence="1">Cell membrane</location>
        <topology evidence="1">Multi-pass membrane protein</topology>
    </subcellularLocation>
</comment>
<dbReference type="PANTHER" id="PTHR43478">
    <property type="entry name" value="NA+/H+ ANTIPORTER-RELATED"/>
    <property type="match status" value="1"/>
</dbReference>
<evidence type="ECO:0000256" key="5">
    <source>
        <dbReference type="ARBA" id="ARBA00023136"/>
    </source>
</evidence>
<comment type="caution">
    <text evidence="8">The sequence shown here is derived from an EMBL/GenBank/DDBJ whole genome shotgun (WGS) entry which is preliminary data.</text>
</comment>
<dbReference type="PANTHER" id="PTHR43478:SF1">
    <property type="entry name" value="NA+_H+ ANTIPORTER NHAC-LIKE C-TERMINAL DOMAIN-CONTAINING PROTEIN"/>
    <property type="match status" value="1"/>
</dbReference>
<dbReference type="RefSeq" id="WP_127699308.1">
    <property type="nucleotide sequence ID" value="NZ_SACS01000012.1"/>
</dbReference>
<dbReference type="AlphaFoldDB" id="A0A437QR80"/>
<evidence type="ECO:0000256" key="1">
    <source>
        <dbReference type="ARBA" id="ARBA00004651"/>
    </source>
</evidence>
<keyword evidence="2" id="KW-1003">Cell membrane</keyword>
<dbReference type="GO" id="GO:0005886">
    <property type="term" value="C:plasma membrane"/>
    <property type="evidence" value="ECO:0007669"/>
    <property type="project" value="UniProtKB-SubCell"/>
</dbReference>
<feature type="transmembrane region" description="Helical" evidence="6">
    <location>
        <begin position="69"/>
        <end position="97"/>
    </location>
</feature>
<protein>
    <submittedName>
        <fullName evidence="8">Sodium:proton antiporter</fullName>
    </submittedName>
</protein>
<reference evidence="8 9" key="1">
    <citation type="submission" date="2019-01" db="EMBL/GenBank/DDBJ databases">
        <authorList>
            <person name="Chen W.-M."/>
        </authorList>
    </citation>
    <scope>NUCLEOTIDE SEQUENCE [LARGE SCALE GENOMIC DNA]</scope>
    <source>
        <strain evidence="8 9">KYPC3</strain>
    </source>
</reference>
<feature type="domain" description="Na+/H+ antiporter NhaC-like C-terminal" evidence="7">
    <location>
        <begin position="168"/>
        <end position="458"/>
    </location>
</feature>
<feature type="transmembrane region" description="Helical" evidence="6">
    <location>
        <begin position="388"/>
        <end position="409"/>
    </location>
</feature>
<evidence type="ECO:0000256" key="2">
    <source>
        <dbReference type="ARBA" id="ARBA00022475"/>
    </source>
</evidence>
<keyword evidence="4 6" id="KW-1133">Transmembrane helix</keyword>
<dbReference type="OrthoDB" id="9762978at2"/>
<feature type="transmembrane region" description="Helical" evidence="6">
    <location>
        <begin position="279"/>
        <end position="297"/>
    </location>
</feature>
<feature type="transmembrane region" description="Helical" evidence="6">
    <location>
        <begin position="247"/>
        <end position="267"/>
    </location>
</feature>
<dbReference type="Proteomes" id="UP000283077">
    <property type="component" value="Unassembled WGS sequence"/>
</dbReference>
<evidence type="ECO:0000256" key="4">
    <source>
        <dbReference type="ARBA" id="ARBA00022989"/>
    </source>
</evidence>
<keyword evidence="5 6" id="KW-0472">Membrane</keyword>
<feature type="transmembrane region" description="Helical" evidence="6">
    <location>
        <begin position="354"/>
        <end position="381"/>
    </location>
</feature>
<keyword evidence="3 6" id="KW-0812">Transmembrane</keyword>
<keyword evidence="9" id="KW-1185">Reference proteome</keyword>
<dbReference type="InterPro" id="IPR018461">
    <property type="entry name" value="Na/H_Antiport_NhaC-like_C"/>
</dbReference>
<organism evidence="8 9">
    <name type="scientific">Rheinheimera riviphila</name>
    <dbReference type="NCBI Taxonomy" id="1834037"/>
    <lineage>
        <taxon>Bacteria</taxon>
        <taxon>Pseudomonadati</taxon>
        <taxon>Pseudomonadota</taxon>
        <taxon>Gammaproteobacteria</taxon>
        <taxon>Chromatiales</taxon>
        <taxon>Chromatiaceae</taxon>
        <taxon>Rheinheimera</taxon>
    </lineage>
</organism>
<feature type="transmembrane region" description="Helical" evidence="6">
    <location>
        <begin position="117"/>
        <end position="138"/>
    </location>
</feature>
<evidence type="ECO:0000313" key="8">
    <source>
        <dbReference type="EMBL" id="RVU37012.1"/>
    </source>
</evidence>
<feature type="transmembrane region" description="Helical" evidence="6">
    <location>
        <begin position="185"/>
        <end position="211"/>
    </location>
</feature>
<gene>
    <name evidence="8" type="ORF">EOE67_11925</name>
</gene>
<evidence type="ECO:0000259" key="7">
    <source>
        <dbReference type="Pfam" id="PF03553"/>
    </source>
</evidence>
<feature type="transmembrane region" description="Helical" evidence="6">
    <location>
        <begin position="317"/>
        <end position="334"/>
    </location>
</feature>
<sequence length="461" mass="49035">MTLIPALVALVVVLWKKEVIVALLLSLFSAELLLLLKSGHGVVEASTLGGFNVLESMVLVMTDAGNARLLLFALLVGALMAFMRYSGGVSALVNLLISKGIAKNARQTRLLTFTTGVVIFIESNLSVLTAGILSRGLFDKFKLSRAELAYIIDSTSAPICILILLNGWGAYILGLLGTYQLPESAISILVQTIPLNFYPLFTLAVVLFTIVSGRHFGPMRLANQQLLLSNNSNKAPEIEIPASKSRYMLLPLLTMIVSMVGFMYWTGNGDLAAGSGSKSVLYSTTLACLVAYLLLAFDKHFNHQQLVDIGYKGMSELLGLVTILLLAMALGASLKTLGTGTYISGLVAESMPLFLIPAAIFLAGALISFTTGTSWGTFAILIPIGMPLVVELNLPPALVLAAILGGGVFGDHSSPISDTTAVSAVAAGCDLLEHVKTQLPYAVFCAVLSFIAYLILGWWMI</sequence>
<name>A0A437QR80_9GAMM</name>
<accession>A0A437QR80</accession>
<evidence type="ECO:0000256" key="6">
    <source>
        <dbReference type="SAM" id="Phobius"/>
    </source>
</evidence>
<feature type="transmembrane region" description="Helical" evidence="6">
    <location>
        <begin position="6"/>
        <end position="28"/>
    </location>
</feature>
<dbReference type="Pfam" id="PF03553">
    <property type="entry name" value="Na_H_antiporter"/>
    <property type="match status" value="1"/>
</dbReference>
<feature type="transmembrane region" description="Helical" evidence="6">
    <location>
        <begin position="441"/>
        <end position="460"/>
    </location>
</feature>
<proteinExistence type="predicted"/>
<evidence type="ECO:0000313" key="9">
    <source>
        <dbReference type="Proteomes" id="UP000283077"/>
    </source>
</evidence>